<dbReference type="InterPro" id="IPR036116">
    <property type="entry name" value="FN3_sf"/>
</dbReference>
<evidence type="ECO:0000313" key="2">
    <source>
        <dbReference type="Proteomes" id="UP000008207"/>
    </source>
</evidence>
<reference evidence="1 2" key="1">
    <citation type="submission" date="2009-01" db="EMBL/GenBank/DDBJ databases">
        <title>Complete sequence of chromosome of Methylobacterium nodulans ORS 2060.</title>
        <authorList>
            <consortium name="US DOE Joint Genome Institute"/>
            <person name="Lucas S."/>
            <person name="Copeland A."/>
            <person name="Lapidus A."/>
            <person name="Glavina del Rio T."/>
            <person name="Dalin E."/>
            <person name="Tice H."/>
            <person name="Bruce D."/>
            <person name="Goodwin L."/>
            <person name="Pitluck S."/>
            <person name="Sims D."/>
            <person name="Brettin T."/>
            <person name="Detter J.C."/>
            <person name="Han C."/>
            <person name="Larimer F."/>
            <person name="Land M."/>
            <person name="Hauser L."/>
            <person name="Kyrpides N."/>
            <person name="Ivanova N."/>
            <person name="Marx C.J."/>
            <person name="Richardson P."/>
        </authorList>
    </citation>
    <scope>NUCLEOTIDE SEQUENCE [LARGE SCALE GENOMIC DNA]</scope>
    <source>
        <strain evidence="2">LMG 21967 / CNCM I-2342 / ORS 2060</strain>
    </source>
</reference>
<dbReference type="SUPFAM" id="SSF49265">
    <property type="entry name" value="Fibronectin type III"/>
    <property type="match status" value="1"/>
</dbReference>
<dbReference type="EMBL" id="CP001349">
    <property type="protein sequence ID" value="ACL61422.1"/>
    <property type="molecule type" value="Genomic_DNA"/>
</dbReference>
<dbReference type="HOGENOM" id="CLU_1473582_0_0_5"/>
<evidence type="ECO:0000313" key="1">
    <source>
        <dbReference type="EMBL" id="ACL61422.1"/>
    </source>
</evidence>
<organism evidence="1 2">
    <name type="scientific">Methylobacterium nodulans (strain LMG 21967 / CNCM I-2342 / ORS 2060)</name>
    <dbReference type="NCBI Taxonomy" id="460265"/>
    <lineage>
        <taxon>Bacteria</taxon>
        <taxon>Pseudomonadati</taxon>
        <taxon>Pseudomonadota</taxon>
        <taxon>Alphaproteobacteria</taxon>
        <taxon>Hyphomicrobiales</taxon>
        <taxon>Methylobacteriaceae</taxon>
        <taxon>Methylobacterium</taxon>
    </lineage>
</organism>
<proteinExistence type="predicted"/>
<sequence>MIRANPQETLPIASFEVRHRKIGTPTWLFAPGAAAAGAVVLPGYQRGDELELQGRAVSTLGTPGDWSASLTHVVAATDPDAPSPPQNLSATSPSAGTIRVQVTSGPSPQTAATQIYIASGASALFASATKQGDPIASGLNTPLPVFEITDLSPGPYRIWATALDSLENPIESVPVGPFDITVA</sequence>
<protein>
    <submittedName>
        <fullName evidence="1">Uncharacterized protein</fullName>
    </submittedName>
</protein>
<gene>
    <name evidence="1" type="ordered locus">Mnod_6656</name>
</gene>
<dbReference type="STRING" id="460265.Mnod_6656"/>
<name>B8IES9_METNO</name>
<dbReference type="Proteomes" id="UP000008207">
    <property type="component" value="Chromosome"/>
</dbReference>
<keyword evidence="2" id="KW-1185">Reference proteome</keyword>
<dbReference type="KEGG" id="mno:Mnod_6656"/>
<dbReference type="AlphaFoldDB" id="B8IES9"/>
<accession>B8IES9</accession>